<evidence type="ECO:0000313" key="7">
    <source>
        <dbReference type="Proteomes" id="UP000321168"/>
    </source>
</evidence>
<organism evidence="6 7">
    <name type="scientific">Luteibaculum oceani</name>
    <dbReference type="NCBI Taxonomy" id="1294296"/>
    <lineage>
        <taxon>Bacteria</taxon>
        <taxon>Pseudomonadati</taxon>
        <taxon>Bacteroidota</taxon>
        <taxon>Flavobacteriia</taxon>
        <taxon>Flavobacteriales</taxon>
        <taxon>Luteibaculaceae</taxon>
        <taxon>Luteibaculum</taxon>
    </lineage>
</organism>
<accession>A0A5C6V2H8</accession>
<feature type="domain" description="HTH lysR-type" evidence="5">
    <location>
        <begin position="1"/>
        <end position="58"/>
    </location>
</feature>
<dbReference type="InterPro" id="IPR036390">
    <property type="entry name" value="WH_DNA-bd_sf"/>
</dbReference>
<keyword evidence="4" id="KW-0804">Transcription</keyword>
<name>A0A5C6V2H8_9FLAO</name>
<comment type="caution">
    <text evidence="6">The sequence shown here is derived from an EMBL/GenBank/DDBJ whole genome shotgun (WGS) entry which is preliminary data.</text>
</comment>
<dbReference type="SUPFAM" id="SSF46785">
    <property type="entry name" value="Winged helix' DNA-binding domain"/>
    <property type="match status" value="1"/>
</dbReference>
<dbReference type="GO" id="GO:0003677">
    <property type="term" value="F:DNA binding"/>
    <property type="evidence" value="ECO:0007669"/>
    <property type="project" value="UniProtKB-KW"/>
</dbReference>
<dbReference type="OrthoDB" id="9803735at2"/>
<keyword evidence="7" id="KW-1185">Reference proteome</keyword>
<dbReference type="GO" id="GO:0032993">
    <property type="term" value="C:protein-DNA complex"/>
    <property type="evidence" value="ECO:0007669"/>
    <property type="project" value="TreeGrafter"/>
</dbReference>
<comment type="similarity">
    <text evidence="1">Belongs to the LysR transcriptional regulatory family.</text>
</comment>
<dbReference type="FunFam" id="1.10.10.10:FF:000001">
    <property type="entry name" value="LysR family transcriptional regulator"/>
    <property type="match status" value="1"/>
</dbReference>
<dbReference type="SUPFAM" id="SSF53850">
    <property type="entry name" value="Periplasmic binding protein-like II"/>
    <property type="match status" value="1"/>
</dbReference>
<dbReference type="AlphaFoldDB" id="A0A5C6V2H8"/>
<dbReference type="PROSITE" id="PS50931">
    <property type="entry name" value="HTH_LYSR"/>
    <property type="match status" value="1"/>
</dbReference>
<dbReference type="RefSeq" id="WP_147014723.1">
    <property type="nucleotide sequence ID" value="NZ_VORB01000006.1"/>
</dbReference>
<evidence type="ECO:0000313" key="6">
    <source>
        <dbReference type="EMBL" id="TXC78696.1"/>
    </source>
</evidence>
<dbReference type="Pfam" id="PF03466">
    <property type="entry name" value="LysR_substrate"/>
    <property type="match status" value="1"/>
</dbReference>
<dbReference type="Gene3D" id="1.10.10.10">
    <property type="entry name" value="Winged helix-like DNA-binding domain superfamily/Winged helix DNA-binding domain"/>
    <property type="match status" value="1"/>
</dbReference>
<dbReference type="Gene3D" id="3.40.190.290">
    <property type="match status" value="1"/>
</dbReference>
<dbReference type="Pfam" id="PF00126">
    <property type="entry name" value="HTH_1"/>
    <property type="match status" value="1"/>
</dbReference>
<proteinExistence type="inferred from homology"/>
<dbReference type="PANTHER" id="PTHR30346">
    <property type="entry name" value="TRANSCRIPTIONAL DUAL REGULATOR HCAR-RELATED"/>
    <property type="match status" value="1"/>
</dbReference>
<gene>
    <name evidence="6" type="ORF">FRX97_08235</name>
</gene>
<dbReference type="InterPro" id="IPR005119">
    <property type="entry name" value="LysR_subst-bd"/>
</dbReference>
<evidence type="ECO:0000256" key="2">
    <source>
        <dbReference type="ARBA" id="ARBA00023015"/>
    </source>
</evidence>
<dbReference type="Proteomes" id="UP000321168">
    <property type="component" value="Unassembled WGS sequence"/>
</dbReference>
<evidence type="ECO:0000256" key="4">
    <source>
        <dbReference type="ARBA" id="ARBA00023163"/>
    </source>
</evidence>
<dbReference type="EMBL" id="VORB01000006">
    <property type="protein sequence ID" value="TXC78696.1"/>
    <property type="molecule type" value="Genomic_DNA"/>
</dbReference>
<evidence type="ECO:0000256" key="3">
    <source>
        <dbReference type="ARBA" id="ARBA00023125"/>
    </source>
</evidence>
<evidence type="ECO:0000256" key="1">
    <source>
        <dbReference type="ARBA" id="ARBA00009437"/>
    </source>
</evidence>
<reference evidence="6 7" key="1">
    <citation type="submission" date="2019-08" db="EMBL/GenBank/DDBJ databases">
        <title>Genome of Luteibaculum oceani JCM 18817.</title>
        <authorList>
            <person name="Bowman J.P."/>
        </authorList>
    </citation>
    <scope>NUCLEOTIDE SEQUENCE [LARGE SCALE GENOMIC DNA]</scope>
    <source>
        <strain evidence="6 7">JCM 18817</strain>
    </source>
</reference>
<dbReference type="InterPro" id="IPR036388">
    <property type="entry name" value="WH-like_DNA-bd_sf"/>
</dbReference>
<keyword evidence="3" id="KW-0238">DNA-binding</keyword>
<protein>
    <submittedName>
        <fullName evidence="6">LysR family transcriptional regulator</fullName>
    </submittedName>
</protein>
<dbReference type="GO" id="GO:0003700">
    <property type="term" value="F:DNA-binding transcription factor activity"/>
    <property type="evidence" value="ECO:0007669"/>
    <property type="project" value="InterPro"/>
</dbReference>
<evidence type="ECO:0000259" key="5">
    <source>
        <dbReference type="PROSITE" id="PS50931"/>
    </source>
</evidence>
<dbReference type="InterPro" id="IPR000847">
    <property type="entry name" value="LysR_HTH_N"/>
</dbReference>
<dbReference type="CDD" id="cd05466">
    <property type="entry name" value="PBP2_LTTR_substrate"/>
    <property type="match status" value="1"/>
</dbReference>
<keyword evidence="2" id="KW-0805">Transcription regulation</keyword>
<dbReference type="PANTHER" id="PTHR30346:SF0">
    <property type="entry name" value="HCA OPERON TRANSCRIPTIONAL ACTIVATOR HCAR"/>
    <property type="match status" value="1"/>
</dbReference>
<dbReference type="PRINTS" id="PR00039">
    <property type="entry name" value="HTHLYSR"/>
</dbReference>
<sequence>MNLQFLKYFVALAELGNFTQAAEKVYVVQSTFSTGIKKLEQQLNCKLFYRDNRQVRLTDEGKQLLPKARQMLGTWNEMESIFSEEYCKPLKLGVVSEIDFNAIVPLLKSFHELYPNIETQIIENSESELHQMLKSESIDGYFQKYIPFDHSDFKYHLIRKDKLVLAVPNNHPFASKSKLPIQAIDKQSLIERTNCSLYEEVEVCLKEKNIQPNVVFRAKGDDAAKALVASGIGISLVPDIEIKYPNVKYIPIADVQFDRKIFLIWKKGSVSKTMENLLKI</sequence>